<dbReference type="GO" id="GO:0000209">
    <property type="term" value="P:protein polyubiquitination"/>
    <property type="evidence" value="ECO:0007669"/>
    <property type="project" value="TreeGrafter"/>
</dbReference>
<dbReference type="InterPro" id="IPR013083">
    <property type="entry name" value="Znf_RING/FYVE/PHD"/>
</dbReference>
<evidence type="ECO:0000256" key="10">
    <source>
        <dbReference type="SAM" id="MobiDB-lite"/>
    </source>
</evidence>
<dbReference type="Gene3D" id="3.30.40.10">
    <property type="entry name" value="Zinc/RING finger domain, C3HC4 (zinc finger)"/>
    <property type="match status" value="1"/>
</dbReference>
<dbReference type="FunCoup" id="D3BRV7">
    <property type="interactions" value="421"/>
</dbReference>
<evidence type="ECO:0000256" key="6">
    <source>
        <dbReference type="ARBA" id="ARBA00022833"/>
    </source>
</evidence>
<dbReference type="InterPro" id="IPR001841">
    <property type="entry name" value="Znf_RING"/>
</dbReference>
<sequence>MDSIEDDDDFHYPFKTTTTTTTSTTTTSTTTTNQLGNDIDMIPINNNIENNDINGSSSSSKKLINEEHCPICLSEIEDITFLDICFHHFCYICILQWSEISGNCPLCKSNFQSLIHDVKSNKEYKRHLINNKNSNNNANNSNNRRLNHQQQQQQQQQRIFIPNNNSNTSSHEFRRSVYARQIKAIPMVPPFKLYLSPQMISANYSRWKSRLSPWIKRELQAILQTEQVDILEEMILSLLKKHTIDSAIIIDTLKRFLFDKTDLFLHELLCFACSHYNIQAYDQNVTYHRLNNNNNNNNNSETQKRKRDIEDNNNNVDDIIDVDAKPLTDYMKNSKSIFSGHIPPILNQIILEKEREEDETIRNQRLKRLLRSGVSKEPNWCELSKDNQLLTATISTLNSNIQDFESLLNPTTNTLQSSTLSTSTSTAATSVASTTTSFPTSSTESRSFFHTFENQKYHKNNNNNDKL</sequence>
<dbReference type="EMBL" id="ADBJ01000050">
    <property type="protein sequence ID" value="EFA76139.1"/>
    <property type="molecule type" value="Genomic_DNA"/>
</dbReference>
<dbReference type="CDD" id="cd16574">
    <property type="entry name" value="RING-HC_Topors"/>
    <property type="match status" value="1"/>
</dbReference>
<keyword evidence="5 9" id="KW-0863">Zinc-finger</keyword>
<dbReference type="Gene3D" id="1.20.1390.10">
    <property type="entry name" value="PWI domain"/>
    <property type="match status" value="1"/>
</dbReference>
<evidence type="ECO:0000256" key="4">
    <source>
        <dbReference type="ARBA" id="ARBA00022723"/>
    </source>
</evidence>
<evidence type="ECO:0000313" key="13">
    <source>
        <dbReference type="Proteomes" id="UP000001396"/>
    </source>
</evidence>
<feature type="domain" description="RING-type" evidence="11">
    <location>
        <begin position="69"/>
        <end position="108"/>
    </location>
</feature>
<dbReference type="GeneID" id="31366189"/>
<evidence type="ECO:0000256" key="2">
    <source>
        <dbReference type="ARBA" id="ARBA00012483"/>
    </source>
</evidence>
<evidence type="ECO:0000256" key="8">
    <source>
        <dbReference type="ARBA" id="ARBA00023163"/>
    </source>
</evidence>
<dbReference type="PROSITE" id="PS50089">
    <property type="entry name" value="ZF_RING_2"/>
    <property type="match status" value="1"/>
</dbReference>
<keyword evidence="6" id="KW-0862">Zinc</keyword>
<dbReference type="GO" id="GO:0061630">
    <property type="term" value="F:ubiquitin protein ligase activity"/>
    <property type="evidence" value="ECO:0007669"/>
    <property type="project" value="UniProtKB-EC"/>
</dbReference>
<reference evidence="12 13" key="1">
    <citation type="journal article" date="2011" name="Genome Res.">
        <title>Phylogeny-wide analysis of social amoeba genomes highlights ancient origins for complex intercellular communication.</title>
        <authorList>
            <person name="Heidel A.J."/>
            <person name="Lawal H.M."/>
            <person name="Felder M."/>
            <person name="Schilde C."/>
            <person name="Helps N.R."/>
            <person name="Tunggal B."/>
            <person name="Rivero F."/>
            <person name="John U."/>
            <person name="Schleicher M."/>
            <person name="Eichinger L."/>
            <person name="Platzer M."/>
            <person name="Noegel A.A."/>
            <person name="Schaap P."/>
            <person name="Gloeckner G."/>
        </authorList>
    </citation>
    <scope>NUCLEOTIDE SEQUENCE [LARGE SCALE GENOMIC DNA]</scope>
    <source>
        <strain evidence="13">ATCC 26659 / Pp 5 / PN500</strain>
    </source>
</reference>
<evidence type="ECO:0000313" key="12">
    <source>
        <dbReference type="EMBL" id="EFA76139.1"/>
    </source>
</evidence>
<dbReference type="PANTHER" id="PTHR46077">
    <property type="entry name" value="E3 UBIQUITIN-PROTEIN LIGASE TOPORS"/>
    <property type="match status" value="1"/>
</dbReference>
<dbReference type="Pfam" id="PF26084">
    <property type="entry name" value="PWI_Topors"/>
    <property type="match status" value="1"/>
</dbReference>
<feature type="region of interest" description="Disordered" evidence="10">
    <location>
        <begin position="291"/>
        <end position="312"/>
    </location>
</feature>
<feature type="compositionally biased region" description="Low complexity" evidence="10">
    <location>
        <begin position="130"/>
        <end position="165"/>
    </location>
</feature>
<dbReference type="InterPro" id="IPR058745">
    <property type="entry name" value="PWI_Topors"/>
</dbReference>
<evidence type="ECO:0000256" key="7">
    <source>
        <dbReference type="ARBA" id="ARBA00023015"/>
    </source>
</evidence>
<evidence type="ECO:0000259" key="11">
    <source>
        <dbReference type="PROSITE" id="PS50089"/>
    </source>
</evidence>
<dbReference type="SUPFAM" id="SSF101233">
    <property type="entry name" value="PWI domain"/>
    <property type="match status" value="1"/>
</dbReference>
<proteinExistence type="predicted"/>
<dbReference type="EC" id="2.3.2.27" evidence="2"/>
<evidence type="ECO:0000256" key="9">
    <source>
        <dbReference type="PROSITE-ProRule" id="PRU00175"/>
    </source>
</evidence>
<dbReference type="InParanoid" id="D3BRV7"/>
<dbReference type="AlphaFoldDB" id="D3BRV7"/>
<comment type="catalytic activity">
    <reaction evidence="1">
        <text>S-ubiquitinyl-[E2 ubiquitin-conjugating enzyme]-L-cysteine + [acceptor protein]-L-lysine = [E2 ubiquitin-conjugating enzyme]-L-cysteine + N(6)-ubiquitinyl-[acceptor protein]-L-lysine.</text>
        <dbReference type="EC" id="2.3.2.27"/>
    </reaction>
</comment>
<accession>D3BRV7</accession>
<dbReference type="SMART" id="SM00184">
    <property type="entry name" value="RING"/>
    <property type="match status" value="1"/>
</dbReference>
<organism evidence="12 13">
    <name type="scientific">Heterostelium pallidum (strain ATCC 26659 / Pp 5 / PN500)</name>
    <name type="common">Cellular slime mold</name>
    <name type="synonym">Polysphondylium pallidum</name>
    <dbReference type="NCBI Taxonomy" id="670386"/>
    <lineage>
        <taxon>Eukaryota</taxon>
        <taxon>Amoebozoa</taxon>
        <taxon>Evosea</taxon>
        <taxon>Eumycetozoa</taxon>
        <taxon>Dictyostelia</taxon>
        <taxon>Acytosteliales</taxon>
        <taxon>Acytosteliaceae</taxon>
        <taxon>Heterostelium</taxon>
    </lineage>
</organism>
<gene>
    <name evidence="12" type="ORF">PPL_10720</name>
</gene>
<dbReference type="Proteomes" id="UP000001396">
    <property type="component" value="Unassembled WGS sequence"/>
</dbReference>
<dbReference type="PROSITE" id="PS00518">
    <property type="entry name" value="ZF_RING_1"/>
    <property type="match status" value="1"/>
</dbReference>
<keyword evidence="13" id="KW-1185">Reference proteome</keyword>
<dbReference type="InterPro" id="IPR017907">
    <property type="entry name" value="Znf_RING_CS"/>
</dbReference>
<dbReference type="GO" id="GO:0008270">
    <property type="term" value="F:zinc ion binding"/>
    <property type="evidence" value="ECO:0007669"/>
    <property type="project" value="UniProtKB-KW"/>
</dbReference>
<protein>
    <recommendedName>
        <fullName evidence="2">RING-type E3 ubiquitin transferase</fullName>
        <ecNumber evidence="2">2.3.2.27</ecNumber>
    </recommendedName>
</protein>
<dbReference type="GO" id="GO:0006397">
    <property type="term" value="P:mRNA processing"/>
    <property type="evidence" value="ECO:0007669"/>
    <property type="project" value="UniProtKB-KW"/>
</dbReference>
<evidence type="ECO:0000256" key="5">
    <source>
        <dbReference type="ARBA" id="ARBA00022771"/>
    </source>
</evidence>
<comment type="caution">
    <text evidence="12">The sequence shown here is derived from an EMBL/GenBank/DDBJ whole genome shotgun (WGS) entry which is preliminary data.</text>
</comment>
<dbReference type="Pfam" id="PF13639">
    <property type="entry name" value="zf-RING_2"/>
    <property type="match status" value="1"/>
</dbReference>
<dbReference type="PANTHER" id="PTHR46077:SF1">
    <property type="entry name" value="TOP1 BINDING ARGININE_SERINE RICH PROTEIN, E3 UBIQUITIN LIGASE"/>
    <property type="match status" value="1"/>
</dbReference>
<dbReference type="RefSeq" id="XP_020428273.1">
    <property type="nucleotide sequence ID" value="XM_020581486.1"/>
</dbReference>
<keyword evidence="3" id="KW-0808">Transferase</keyword>
<dbReference type="GO" id="GO:0006513">
    <property type="term" value="P:protein monoubiquitination"/>
    <property type="evidence" value="ECO:0007669"/>
    <property type="project" value="TreeGrafter"/>
</dbReference>
<evidence type="ECO:0000256" key="3">
    <source>
        <dbReference type="ARBA" id="ARBA00022679"/>
    </source>
</evidence>
<keyword evidence="4" id="KW-0479">Metal-binding</keyword>
<dbReference type="InterPro" id="IPR058746">
    <property type="entry name" value="Znf_RING-type_Topors"/>
</dbReference>
<evidence type="ECO:0000256" key="1">
    <source>
        <dbReference type="ARBA" id="ARBA00000900"/>
    </source>
</evidence>
<keyword evidence="7" id="KW-0805">Transcription regulation</keyword>
<keyword evidence="8" id="KW-0804">Transcription</keyword>
<name>D3BRV7_HETP5</name>
<dbReference type="STRING" id="670386.D3BRV7"/>
<feature type="region of interest" description="Disordered" evidence="10">
    <location>
        <begin position="130"/>
        <end position="170"/>
    </location>
</feature>
<dbReference type="InterPro" id="IPR036483">
    <property type="entry name" value="PWI_dom_sf"/>
</dbReference>
<dbReference type="SUPFAM" id="SSF57850">
    <property type="entry name" value="RING/U-box"/>
    <property type="match status" value="1"/>
</dbReference>